<sequence length="452" mass="49350">MVENNLEKDSIRKLVLRLGIPSMLAQFINVLYSVVDRMYIGNIDQIGEIALAGVGICGPIVALLSAFGSFVGVGGSPLMSIRMGEKDEKSAKQILANSFLLLLVVSVALTIILLPLKENLLLWFGASEQSFPYANDYFTIYLLGTVFALMSIGMNQFIICQGYAKVGMMSVMIGAVMNLVLDPVFIFVFGMGVKGAAIATVISQMVSCGFVLKFLFGKKVPIAISFGGYSLGIIRKIAFLGLTPFIIIVMDNVLLIALNTVLQKYGGPDRGDMLITCATIVQSFMLMVTMPLGGITAGTQTILGYNYGARKSDRVLEAEKWIVILCLIFTTIMFVTAQNFARPFVGIFTQNETYIQFAARAIRVYTLGIIPLAIQYTFVDGFTGMGIAKMALPLSTFRKVVYLGAVFLLPLIYEIDQVFLAEPVADVISAVVTGTCYFAMIKKILHRRETNV</sequence>
<evidence type="ECO:0000256" key="3">
    <source>
        <dbReference type="ARBA" id="ARBA00022106"/>
    </source>
</evidence>
<evidence type="ECO:0000256" key="1">
    <source>
        <dbReference type="ARBA" id="ARBA00004651"/>
    </source>
</evidence>
<feature type="transmembrane region" description="Helical" evidence="10">
    <location>
        <begin position="273"/>
        <end position="297"/>
    </location>
</feature>
<dbReference type="Proteomes" id="UP000306509">
    <property type="component" value="Unassembled WGS sequence"/>
</dbReference>
<keyword evidence="7 10" id="KW-1133">Transmembrane helix</keyword>
<dbReference type="InterPro" id="IPR045070">
    <property type="entry name" value="MATE_MepA-like"/>
</dbReference>
<keyword evidence="12" id="KW-1185">Reference proteome</keyword>
<evidence type="ECO:0000256" key="2">
    <source>
        <dbReference type="ARBA" id="ARBA00008417"/>
    </source>
</evidence>
<keyword evidence="4" id="KW-0813">Transport</keyword>
<feature type="transmembrane region" description="Helical" evidence="10">
    <location>
        <begin position="94"/>
        <end position="117"/>
    </location>
</feature>
<evidence type="ECO:0000256" key="10">
    <source>
        <dbReference type="SAM" id="Phobius"/>
    </source>
</evidence>
<keyword evidence="9" id="KW-0046">Antibiotic resistance</keyword>
<dbReference type="PANTHER" id="PTHR43823:SF3">
    <property type="entry name" value="MULTIDRUG EXPORT PROTEIN MEPA"/>
    <property type="match status" value="1"/>
</dbReference>
<protein>
    <recommendedName>
        <fullName evidence="3">Multidrug export protein MepA</fullName>
    </recommendedName>
</protein>
<gene>
    <name evidence="11" type="primary">mepA_15</name>
    <name evidence="11" type="ORF">DSM106044_04436</name>
</gene>
<dbReference type="GO" id="GO:0005886">
    <property type="term" value="C:plasma membrane"/>
    <property type="evidence" value="ECO:0007669"/>
    <property type="project" value="UniProtKB-SubCell"/>
</dbReference>
<feature type="transmembrane region" description="Helical" evidence="10">
    <location>
        <begin position="49"/>
        <end position="73"/>
    </location>
</feature>
<organism evidence="11 12">
    <name type="scientific">Robinsoniella peoriensis</name>
    <dbReference type="NCBI Taxonomy" id="180332"/>
    <lineage>
        <taxon>Bacteria</taxon>
        <taxon>Bacillati</taxon>
        <taxon>Bacillota</taxon>
        <taxon>Clostridia</taxon>
        <taxon>Lachnospirales</taxon>
        <taxon>Lachnospiraceae</taxon>
        <taxon>Robinsoniella</taxon>
    </lineage>
</organism>
<feature type="transmembrane region" description="Helical" evidence="10">
    <location>
        <begin position="400"/>
        <end position="421"/>
    </location>
</feature>
<feature type="transmembrane region" description="Helical" evidence="10">
    <location>
        <begin position="137"/>
        <end position="159"/>
    </location>
</feature>
<dbReference type="NCBIfam" id="TIGR00797">
    <property type="entry name" value="matE"/>
    <property type="match status" value="1"/>
</dbReference>
<dbReference type="CDD" id="cd13143">
    <property type="entry name" value="MATE_MepA_like"/>
    <property type="match status" value="1"/>
</dbReference>
<comment type="similarity">
    <text evidence="2">Belongs to the multi antimicrobial extrusion (MATE) (TC 2.A.66.1) family. MepA subfamily.</text>
</comment>
<dbReference type="STRING" id="180332.GCA_000797495_00411"/>
<dbReference type="EMBL" id="QGQD01000086">
    <property type="protein sequence ID" value="TLC98685.1"/>
    <property type="molecule type" value="Genomic_DNA"/>
</dbReference>
<dbReference type="InterPro" id="IPR048279">
    <property type="entry name" value="MdtK-like"/>
</dbReference>
<keyword evidence="8 10" id="KW-0472">Membrane</keyword>
<evidence type="ECO:0000256" key="9">
    <source>
        <dbReference type="ARBA" id="ARBA00023251"/>
    </source>
</evidence>
<dbReference type="AlphaFoldDB" id="A0A4U8QA26"/>
<dbReference type="GO" id="GO:0042910">
    <property type="term" value="F:xenobiotic transmembrane transporter activity"/>
    <property type="evidence" value="ECO:0007669"/>
    <property type="project" value="InterPro"/>
</dbReference>
<keyword evidence="5" id="KW-1003">Cell membrane</keyword>
<feature type="transmembrane region" description="Helical" evidence="10">
    <location>
        <begin position="171"/>
        <end position="190"/>
    </location>
</feature>
<feature type="transmembrane region" description="Helical" evidence="10">
    <location>
        <begin position="14"/>
        <end position="34"/>
    </location>
</feature>
<evidence type="ECO:0000313" key="12">
    <source>
        <dbReference type="Proteomes" id="UP000306509"/>
    </source>
</evidence>
<dbReference type="Pfam" id="PF01554">
    <property type="entry name" value="MatE"/>
    <property type="match status" value="2"/>
</dbReference>
<dbReference type="GO" id="GO:0046677">
    <property type="term" value="P:response to antibiotic"/>
    <property type="evidence" value="ECO:0007669"/>
    <property type="project" value="UniProtKB-KW"/>
</dbReference>
<feature type="transmembrane region" description="Helical" evidence="10">
    <location>
        <begin position="357"/>
        <end position="379"/>
    </location>
</feature>
<reference evidence="11 12" key="1">
    <citation type="journal article" date="2019" name="Anaerobe">
        <title>Detection of Robinsoniella peoriensis in multiple bone samples of a trauma patient.</title>
        <authorList>
            <person name="Schrottner P."/>
            <person name="Hartwich K."/>
            <person name="Bunk B."/>
            <person name="Schober I."/>
            <person name="Helbig S."/>
            <person name="Rudolph W.W."/>
            <person name="Gunzer F."/>
        </authorList>
    </citation>
    <scope>NUCLEOTIDE SEQUENCE [LARGE SCALE GENOMIC DNA]</scope>
    <source>
        <strain evidence="11 12">DSM 106044</strain>
    </source>
</reference>
<dbReference type="RefSeq" id="WP_047832798.1">
    <property type="nucleotide sequence ID" value="NZ_CAUSDN010000207.1"/>
</dbReference>
<evidence type="ECO:0000313" key="11">
    <source>
        <dbReference type="EMBL" id="TLC98685.1"/>
    </source>
</evidence>
<comment type="caution">
    <text evidence="11">The sequence shown here is derived from an EMBL/GenBank/DDBJ whole genome shotgun (WGS) entry which is preliminary data.</text>
</comment>
<dbReference type="PIRSF" id="PIRSF006603">
    <property type="entry name" value="DinF"/>
    <property type="match status" value="1"/>
</dbReference>
<dbReference type="InterPro" id="IPR051327">
    <property type="entry name" value="MATE_MepA_subfamily"/>
</dbReference>
<feature type="transmembrane region" description="Helical" evidence="10">
    <location>
        <begin position="318"/>
        <end position="337"/>
    </location>
</feature>
<evidence type="ECO:0000256" key="4">
    <source>
        <dbReference type="ARBA" id="ARBA00022448"/>
    </source>
</evidence>
<proteinExistence type="inferred from homology"/>
<feature type="transmembrane region" description="Helical" evidence="10">
    <location>
        <begin position="237"/>
        <end position="261"/>
    </location>
</feature>
<evidence type="ECO:0000256" key="6">
    <source>
        <dbReference type="ARBA" id="ARBA00022692"/>
    </source>
</evidence>
<feature type="transmembrane region" description="Helical" evidence="10">
    <location>
        <begin position="196"/>
        <end position="216"/>
    </location>
</feature>
<name>A0A4U8QA26_9FIRM</name>
<dbReference type="GO" id="GO:0015297">
    <property type="term" value="F:antiporter activity"/>
    <property type="evidence" value="ECO:0007669"/>
    <property type="project" value="InterPro"/>
</dbReference>
<dbReference type="InterPro" id="IPR002528">
    <property type="entry name" value="MATE_fam"/>
</dbReference>
<feature type="transmembrane region" description="Helical" evidence="10">
    <location>
        <begin position="427"/>
        <end position="445"/>
    </location>
</feature>
<evidence type="ECO:0000256" key="5">
    <source>
        <dbReference type="ARBA" id="ARBA00022475"/>
    </source>
</evidence>
<comment type="subcellular location">
    <subcellularLocation>
        <location evidence="1">Cell membrane</location>
        <topology evidence="1">Multi-pass membrane protein</topology>
    </subcellularLocation>
</comment>
<evidence type="ECO:0000256" key="8">
    <source>
        <dbReference type="ARBA" id="ARBA00023136"/>
    </source>
</evidence>
<evidence type="ECO:0000256" key="7">
    <source>
        <dbReference type="ARBA" id="ARBA00022989"/>
    </source>
</evidence>
<keyword evidence="6 10" id="KW-0812">Transmembrane</keyword>
<accession>A0A4U8QA26</accession>
<dbReference type="PANTHER" id="PTHR43823">
    <property type="entry name" value="SPORULATION PROTEIN YKVU"/>
    <property type="match status" value="1"/>
</dbReference>